<dbReference type="Pfam" id="PF00535">
    <property type="entry name" value="Glycos_transf_2"/>
    <property type="match status" value="1"/>
</dbReference>
<name>A0A1H1Q6L4_9CELL</name>
<evidence type="ECO:0000256" key="5">
    <source>
        <dbReference type="ARBA" id="ARBA00022944"/>
    </source>
</evidence>
<evidence type="ECO:0000256" key="1">
    <source>
        <dbReference type="ARBA" id="ARBA00004202"/>
    </source>
</evidence>
<dbReference type="InterPro" id="IPR043149">
    <property type="entry name" value="TagF_N"/>
</dbReference>
<dbReference type="InterPro" id="IPR007554">
    <property type="entry name" value="Glycerophosphate_synth"/>
</dbReference>
<keyword evidence="4 8" id="KW-0808">Transferase</keyword>
<evidence type="ECO:0000256" key="6">
    <source>
        <dbReference type="ARBA" id="ARBA00023136"/>
    </source>
</evidence>
<dbReference type="PANTHER" id="PTHR37316">
    <property type="entry name" value="TEICHOIC ACID GLYCEROL-PHOSPHATE PRIMASE"/>
    <property type="match status" value="1"/>
</dbReference>
<evidence type="ECO:0000256" key="2">
    <source>
        <dbReference type="ARBA" id="ARBA00010488"/>
    </source>
</evidence>
<dbReference type="GO" id="GO:0005886">
    <property type="term" value="C:plasma membrane"/>
    <property type="evidence" value="ECO:0007669"/>
    <property type="project" value="UniProtKB-SubCell"/>
</dbReference>
<dbReference type="Proteomes" id="UP000185663">
    <property type="component" value="Chromosome I"/>
</dbReference>
<comment type="subcellular location">
    <subcellularLocation>
        <location evidence="1">Cell membrane</location>
        <topology evidence="1">Peripheral membrane protein</topology>
    </subcellularLocation>
</comment>
<feature type="domain" description="Glycosyltransferase 2-like" evidence="7">
    <location>
        <begin position="27"/>
        <end position="154"/>
    </location>
</feature>
<keyword evidence="5" id="KW-0777">Teichoic acid biosynthesis</keyword>
<dbReference type="PANTHER" id="PTHR37316:SF3">
    <property type="entry name" value="TEICHOIC ACID GLYCEROL-PHOSPHATE TRANSFERASE"/>
    <property type="match status" value="1"/>
</dbReference>
<keyword evidence="6" id="KW-0472">Membrane</keyword>
<organism evidence="8 9">
    <name type="scientific">Paraoerskovia marina</name>
    <dbReference type="NCBI Taxonomy" id="545619"/>
    <lineage>
        <taxon>Bacteria</taxon>
        <taxon>Bacillati</taxon>
        <taxon>Actinomycetota</taxon>
        <taxon>Actinomycetes</taxon>
        <taxon>Micrococcales</taxon>
        <taxon>Cellulomonadaceae</taxon>
        <taxon>Paraoerskovia</taxon>
    </lineage>
</organism>
<protein>
    <submittedName>
        <fullName evidence="8">CDP-glycerol glycerophosphotransferase, TagB/SpsB family</fullName>
    </submittedName>
</protein>
<sequence length="1000" mass="112656">MSQWRTPRWIRILRHRVLGARTRNRVSVVMPCYNASAHVESAVRSILNQSHRNVELIVVDDASTDKSREILTELAHRDVRIRLIANSTRRGPGFSRNIGIQRSTGTYLAFCDADDKVLPNAYTKMIETLEGSGSDFVIGGYRRHGESDGHRPGVVKRVHRERLVGMNLDKFPHIIDEPVIWNRLYVRQFWTTSGAVFPENLNYEDQLPALRTARVGTFDVLQEDVYSWRLPDGRNTRSRGRQLTRNLVDRIEMSRRLRSEVAQSSDDTRNFLERRINSTDMMLHVEAIPAANDEFFRIIKSALSGHRSGHDELRSLGLPLKAQLALWAVSSMSRLDVERLLGFWQENTGSIPVSEDANGFLEVDGSWIRRLDLDIPSDVRRVREEQLRLKTRFLSSRRVGRKIEIRFSAYVDGLQIGENREVLVVSPAGAYVARTAEPDHVVNLHAGDPWRDYSNSVFTAIVDDASVAELALLVRFKSAQIVLEERLYLPKPIVDLAVKSSTAGSLVYDDDTAPRAIEVVYGEISNGSVRLGLRAQIPPSRLVLKSRSLHRVSESPQLIRDGEWYYEFRSEHRALPSGAFYVHAVPKGRDSHTAERVSAAPILSLRPMDEVSEFMRLAVSADARGSVTVSIGPPLSSFERSRFGRRVLMEKNWGVLRPSIFFESFNGKSISDVPLAIYESLTSISPGIDTLWSTSDYARDLGSVSKIVCQGTEAWYEALASSRVLVNNNHFPASFRKNQDQFYLQTWHGTPIKRLLGHMNANEVPLTYRRIMERESSDWDLLLAESALAESNLRTGLAYAGPVRRIPDPRAVLLDSGPEREEFRERLGVAREEIVILYAPTWRNESESGEWLVDTRQLSADVGVPVLFRAHHMTAPIDASQGSSIDVSSVSPVEKLISAADILVSDYSSIIYTWAYTGKPICLHLPDIDAYRSDRGFVVEWPPQESCVSLDYDSLVSNLNTCVQELRGGARRGAVEMADDVRSSLDSLIRDVIVPELVGF</sequence>
<keyword evidence="3" id="KW-1003">Cell membrane</keyword>
<dbReference type="EMBL" id="LT629776">
    <property type="protein sequence ID" value="SDS19151.1"/>
    <property type="molecule type" value="Genomic_DNA"/>
</dbReference>
<dbReference type="AlphaFoldDB" id="A0A1H1Q6L4"/>
<dbReference type="SUPFAM" id="SSF53448">
    <property type="entry name" value="Nucleotide-diphospho-sugar transferases"/>
    <property type="match status" value="1"/>
</dbReference>
<gene>
    <name evidence="8" type="ORF">SAMN04489860_1003</name>
</gene>
<dbReference type="InterPro" id="IPR051612">
    <property type="entry name" value="Teichoic_Acid_Biosynth"/>
</dbReference>
<dbReference type="InterPro" id="IPR043148">
    <property type="entry name" value="TagF_C"/>
</dbReference>
<dbReference type="GO" id="GO:0019350">
    <property type="term" value="P:teichoic acid biosynthetic process"/>
    <property type="evidence" value="ECO:0007669"/>
    <property type="project" value="UniProtKB-KW"/>
</dbReference>
<evidence type="ECO:0000313" key="9">
    <source>
        <dbReference type="Proteomes" id="UP000185663"/>
    </source>
</evidence>
<dbReference type="InterPro" id="IPR029044">
    <property type="entry name" value="Nucleotide-diphossugar_trans"/>
</dbReference>
<dbReference type="Gene3D" id="3.90.550.10">
    <property type="entry name" value="Spore Coat Polysaccharide Biosynthesis Protein SpsA, Chain A"/>
    <property type="match status" value="1"/>
</dbReference>
<evidence type="ECO:0000256" key="3">
    <source>
        <dbReference type="ARBA" id="ARBA00022475"/>
    </source>
</evidence>
<evidence type="ECO:0000259" key="7">
    <source>
        <dbReference type="Pfam" id="PF00535"/>
    </source>
</evidence>
<proteinExistence type="inferred from homology"/>
<dbReference type="Gene3D" id="3.40.50.12580">
    <property type="match status" value="1"/>
</dbReference>
<evidence type="ECO:0000256" key="4">
    <source>
        <dbReference type="ARBA" id="ARBA00022679"/>
    </source>
</evidence>
<dbReference type="SUPFAM" id="SSF53756">
    <property type="entry name" value="UDP-Glycosyltransferase/glycogen phosphorylase"/>
    <property type="match status" value="1"/>
</dbReference>
<evidence type="ECO:0000313" key="8">
    <source>
        <dbReference type="EMBL" id="SDS19151.1"/>
    </source>
</evidence>
<dbReference type="GO" id="GO:0047355">
    <property type="term" value="F:CDP-glycerol glycerophosphotransferase activity"/>
    <property type="evidence" value="ECO:0007669"/>
    <property type="project" value="InterPro"/>
</dbReference>
<keyword evidence="9" id="KW-1185">Reference proteome</keyword>
<dbReference type="Gene3D" id="3.40.50.11820">
    <property type="match status" value="1"/>
</dbReference>
<dbReference type="STRING" id="545619.SAMN04489860_1003"/>
<comment type="similarity">
    <text evidence="2">Belongs to the CDP-glycerol glycerophosphotransferase family.</text>
</comment>
<dbReference type="InterPro" id="IPR001173">
    <property type="entry name" value="Glyco_trans_2-like"/>
</dbReference>
<dbReference type="CDD" id="cd00761">
    <property type="entry name" value="Glyco_tranf_GTA_type"/>
    <property type="match status" value="1"/>
</dbReference>
<reference evidence="8 9" key="1">
    <citation type="submission" date="2016-10" db="EMBL/GenBank/DDBJ databases">
        <authorList>
            <person name="de Groot N.N."/>
        </authorList>
    </citation>
    <scope>NUCLEOTIDE SEQUENCE [LARGE SCALE GENOMIC DNA]</scope>
    <source>
        <strain evidence="8 9">DSM 22126</strain>
    </source>
</reference>
<dbReference type="Pfam" id="PF04464">
    <property type="entry name" value="Glyphos_transf"/>
    <property type="match status" value="1"/>
</dbReference>
<accession>A0A1H1Q6L4</accession>